<comment type="caution">
    <text evidence="2">The sequence shown here is derived from an EMBL/GenBank/DDBJ whole genome shotgun (WGS) entry which is preliminary data.</text>
</comment>
<feature type="region of interest" description="Disordered" evidence="1">
    <location>
        <begin position="80"/>
        <end position="100"/>
    </location>
</feature>
<dbReference type="RefSeq" id="WP_136726727.1">
    <property type="nucleotide sequence ID" value="NZ_SUMC01000031.1"/>
</dbReference>
<proteinExistence type="predicted"/>
<accession>A0A4U0SHM0</accession>
<keyword evidence="3" id="KW-1185">Reference proteome</keyword>
<dbReference type="EMBL" id="SUMC01000031">
    <property type="protein sequence ID" value="TKA08348.1"/>
    <property type="molecule type" value="Genomic_DNA"/>
</dbReference>
<sequence length="100" mass="10758">MAVDPAETNQAHRYEITAAMNAVVRACTDIARDHTSLGGIWAPKSASGHDLHPTALAACARRDVLDRLQLAIRCAETVIHETQTERNSPPHHPCPGSVDA</sequence>
<dbReference type="OrthoDB" id="4240854at2"/>
<reference evidence="2 3" key="1">
    <citation type="submission" date="2019-04" db="EMBL/GenBank/DDBJ databases">
        <title>Streptomyces oryziradicis sp. nov., a novel actinomycete isolated from rhizosphere soil of rice (Oryza sativa L.).</title>
        <authorList>
            <person name="Li C."/>
        </authorList>
    </citation>
    <scope>NUCLEOTIDE SEQUENCE [LARGE SCALE GENOMIC DNA]</scope>
    <source>
        <strain evidence="2 3">NEAU-C40</strain>
    </source>
</reference>
<evidence type="ECO:0000313" key="3">
    <source>
        <dbReference type="Proteomes" id="UP000305778"/>
    </source>
</evidence>
<dbReference type="AlphaFoldDB" id="A0A4U0SHM0"/>
<protein>
    <submittedName>
        <fullName evidence="2">Uncharacterized protein</fullName>
    </submittedName>
</protein>
<gene>
    <name evidence="2" type="ORF">FCI23_28010</name>
</gene>
<evidence type="ECO:0000313" key="2">
    <source>
        <dbReference type="EMBL" id="TKA08348.1"/>
    </source>
</evidence>
<evidence type="ECO:0000256" key="1">
    <source>
        <dbReference type="SAM" id="MobiDB-lite"/>
    </source>
</evidence>
<name>A0A4U0SHM0_9ACTN</name>
<dbReference type="Proteomes" id="UP000305778">
    <property type="component" value="Unassembled WGS sequence"/>
</dbReference>
<organism evidence="2 3">
    <name type="scientific">Actinacidiphila oryziradicis</name>
    <dbReference type="NCBI Taxonomy" id="2571141"/>
    <lineage>
        <taxon>Bacteria</taxon>
        <taxon>Bacillati</taxon>
        <taxon>Actinomycetota</taxon>
        <taxon>Actinomycetes</taxon>
        <taxon>Kitasatosporales</taxon>
        <taxon>Streptomycetaceae</taxon>
        <taxon>Actinacidiphila</taxon>
    </lineage>
</organism>